<name>A0ABU9VNP3_9BACI</name>
<protein>
    <recommendedName>
        <fullName evidence="5">DUF3801 domain-containing protein</fullName>
    </recommendedName>
</protein>
<gene>
    <name evidence="3" type="ORF">MKY91_20340</name>
</gene>
<evidence type="ECO:0000313" key="4">
    <source>
        <dbReference type="Proteomes" id="UP001418796"/>
    </source>
</evidence>
<evidence type="ECO:0000256" key="1">
    <source>
        <dbReference type="SAM" id="Coils"/>
    </source>
</evidence>
<feature type="coiled-coil region" evidence="1">
    <location>
        <begin position="207"/>
        <end position="238"/>
    </location>
</feature>
<dbReference type="Proteomes" id="UP001418796">
    <property type="component" value="Unassembled WGS sequence"/>
</dbReference>
<comment type="caution">
    <text evidence="3">The sequence shown here is derived from an EMBL/GenBank/DDBJ whole genome shotgun (WGS) entry which is preliminary data.</text>
</comment>
<organism evidence="3 4">
    <name type="scientific">Alkalicoccobacillus gibsonii</name>
    <dbReference type="NCBI Taxonomy" id="79881"/>
    <lineage>
        <taxon>Bacteria</taxon>
        <taxon>Bacillati</taxon>
        <taxon>Bacillota</taxon>
        <taxon>Bacilli</taxon>
        <taxon>Bacillales</taxon>
        <taxon>Bacillaceae</taxon>
        <taxon>Alkalicoccobacillus</taxon>
    </lineage>
</organism>
<accession>A0ABU9VNP3</accession>
<dbReference type="RefSeq" id="WP_343132185.1">
    <property type="nucleotide sequence ID" value="NZ_JBCITK010000002.1"/>
</dbReference>
<keyword evidence="1" id="KW-0175">Coiled coil</keyword>
<proteinExistence type="predicted"/>
<feature type="region of interest" description="Disordered" evidence="2">
    <location>
        <begin position="272"/>
        <end position="312"/>
    </location>
</feature>
<dbReference type="EMBL" id="JBCITK010000002">
    <property type="protein sequence ID" value="MEN0645517.1"/>
    <property type="molecule type" value="Genomic_DNA"/>
</dbReference>
<keyword evidence="4" id="KW-1185">Reference proteome</keyword>
<sequence>MSDQAKNDVTVSFLEAFEKFLKQLEKMFQFKKEEEQDKDDKEKFKKVVNENPESVKDELKKAIEKETGLKLPEPVPTLKLGEGLSNGQHELVIQKNDSKDLAHNNDLKSREEFVSFLKDNPFKTRELMNQFVERQFEKDPEKYREIKTMLSKSYEQSRQNLESQKDAQTKAQFVAAIKQNPENVKQMFQQFLKEDFQNKYQAYKDYNEGQANRAKELMDKLNDKNSEAYQTLRSMEKMYTQAVHNMDINFDKNLKVSPDKKELLYKVKNVIEKGETKERQEEQTKEKMEKEKKDREKDRVKERESKQLQLER</sequence>
<evidence type="ECO:0008006" key="5">
    <source>
        <dbReference type="Google" id="ProtNLM"/>
    </source>
</evidence>
<reference evidence="3 4" key="1">
    <citation type="submission" date="2024-03" db="EMBL/GenBank/DDBJ databases">
        <title>Bacilli Hybrid Assemblies.</title>
        <authorList>
            <person name="Kovac J."/>
        </authorList>
    </citation>
    <scope>NUCLEOTIDE SEQUENCE [LARGE SCALE GENOMIC DNA]</scope>
    <source>
        <strain evidence="3 4">FSL R7-0666</strain>
    </source>
</reference>
<evidence type="ECO:0000256" key="2">
    <source>
        <dbReference type="SAM" id="MobiDB-lite"/>
    </source>
</evidence>
<evidence type="ECO:0000313" key="3">
    <source>
        <dbReference type="EMBL" id="MEN0645517.1"/>
    </source>
</evidence>